<keyword evidence="1" id="KW-0812">Transmembrane</keyword>
<comment type="caution">
    <text evidence="2">The sequence shown here is derived from an EMBL/GenBank/DDBJ whole genome shotgun (WGS) entry which is preliminary data.</text>
</comment>
<feature type="transmembrane region" description="Helical" evidence="1">
    <location>
        <begin position="110"/>
        <end position="132"/>
    </location>
</feature>
<keyword evidence="1" id="KW-0472">Membrane</keyword>
<evidence type="ECO:0000256" key="1">
    <source>
        <dbReference type="SAM" id="Phobius"/>
    </source>
</evidence>
<feature type="transmembrane region" description="Helical" evidence="1">
    <location>
        <begin position="54"/>
        <end position="78"/>
    </location>
</feature>
<dbReference type="EMBL" id="QFQP01000005">
    <property type="protein sequence ID" value="PZR15550.1"/>
    <property type="molecule type" value="Genomic_DNA"/>
</dbReference>
<protein>
    <submittedName>
        <fullName evidence="2">DoxX family protein</fullName>
    </submittedName>
</protein>
<name>A0A2W5TJ21_9BACT</name>
<organism evidence="2 3">
    <name type="scientific">Archangium gephyra</name>
    <dbReference type="NCBI Taxonomy" id="48"/>
    <lineage>
        <taxon>Bacteria</taxon>
        <taxon>Pseudomonadati</taxon>
        <taxon>Myxococcota</taxon>
        <taxon>Myxococcia</taxon>
        <taxon>Myxococcales</taxon>
        <taxon>Cystobacterineae</taxon>
        <taxon>Archangiaceae</taxon>
        <taxon>Archangium</taxon>
    </lineage>
</organism>
<gene>
    <name evidence="2" type="ORF">DI536_08785</name>
</gene>
<feature type="transmembrane region" description="Helical" evidence="1">
    <location>
        <begin position="6"/>
        <end position="26"/>
    </location>
</feature>
<sequence>MHSVSLWVAQILASAFMAILFLQSGLDKVFDWKGNKEYIGGYFSKTPLRRFTTVLLFQITVLEVLAGVFCAGGVVTLLFTRTPLIAFIGSVLAALNIVALFFGQRIAKDYAAAAGMVPYAIFTIGSVLLLGWGS</sequence>
<keyword evidence="1" id="KW-1133">Transmembrane helix</keyword>
<reference evidence="2 3" key="1">
    <citation type="submission" date="2017-08" db="EMBL/GenBank/DDBJ databases">
        <title>Infants hospitalized years apart are colonized by the same room-sourced microbial strains.</title>
        <authorList>
            <person name="Brooks B."/>
            <person name="Olm M.R."/>
            <person name="Firek B.A."/>
            <person name="Baker R."/>
            <person name="Thomas B.C."/>
            <person name="Morowitz M.J."/>
            <person name="Banfield J.F."/>
        </authorList>
    </citation>
    <scope>NUCLEOTIDE SEQUENCE [LARGE SCALE GENOMIC DNA]</scope>
    <source>
        <strain evidence="2">S2_003_000_R2_14</strain>
    </source>
</reference>
<proteinExistence type="predicted"/>
<feature type="transmembrane region" description="Helical" evidence="1">
    <location>
        <begin position="84"/>
        <end position="103"/>
    </location>
</feature>
<dbReference type="Proteomes" id="UP000249061">
    <property type="component" value="Unassembled WGS sequence"/>
</dbReference>
<dbReference type="AlphaFoldDB" id="A0A2W5TJ21"/>
<evidence type="ECO:0000313" key="3">
    <source>
        <dbReference type="Proteomes" id="UP000249061"/>
    </source>
</evidence>
<accession>A0A2W5TJ21</accession>
<evidence type="ECO:0000313" key="2">
    <source>
        <dbReference type="EMBL" id="PZR15550.1"/>
    </source>
</evidence>